<keyword evidence="1" id="KW-0812">Transmembrane</keyword>
<evidence type="ECO:0000256" key="1">
    <source>
        <dbReference type="SAM" id="Phobius"/>
    </source>
</evidence>
<evidence type="ECO:0008006" key="3">
    <source>
        <dbReference type="Google" id="ProtNLM"/>
    </source>
</evidence>
<organism evidence="2">
    <name type="scientific">marine sediment metagenome</name>
    <dbReference type="NCBI Taxonomy" id="412755"/>
    <lineage>
        <taxon>unclassified sequences</taxon>
        <taxon>metagenomes</taxon>
        <taxon>ecological metagenomes</taxon>
    </lineage>
</organism>
<name>A0A0F9SNQ2_9ZZZZ</name>
<dbReference type="EMBL" id="LAZR01000571">
    <property type="protein sequence ID" value="KKN63997.1"/>
    <property type="molecule type" value="Genomic_DNA"/>
</dbReference>
<keyword evidence="1" id="KW-0472">Membrane</keyword>
<accession>A0A0F9SNQ2</accession>
<protein>
    <recommendedName>
        <fullName evidence="3">Zinc-ribbon domain-containing protein</fullName>
    </recommendedName>
</protein>
<sequence>MSIMYCSQCKRNVETTIKDINIVLAVLLAIFTGGIGLLIYVAIYLEKKHKCIHCNSVCKAKTMTNHPVSNYQLISLSNQNQYQETVVGTQLTAIKGKFCYNCGTELDVREVANFCPLCGSSNSE</sequence>
<reference evidence="2" key="1">
    <citation type="journal article" date="2015" name="Nature">
        <title>Complex archaea that bridge the gap between prokaryotes and eukaryotes.</title>
        <authorList>
            <person name="Spang A."/>
            <person name="Saw J.H."/>
            <person name="Jorgensen S.L."/>
            <person name="Zaremba-Niedzwiedzka K."/>
            <person name="Martijn J."/>
            <person name="Lind A.E."/>
            <person name="van Eijk R."/>
            <person name="Schleper C."/>
            <person name="Guy L."/>
            <person name="Ettema T.J."/>
        </authorList>
    </citation>
    <scope>NUCLEOTIDE SEQUENCE</scope>
</reference>
<proteinExistence type="predicted"/>
<keyword evidence="1" id="KW-1133">Transmembrane helix</keyword>
<gene>
    <name evidence="2" type="ORF">LCGC14_0496340</name>
</gene>
<evidence type="ECO:0000313" key="2">
    <source>
        <dbReference type="EMBL" id="KKN63997.1"/>
    </source>
</evidence>
<comment type="caution">
    <text evidence="2">The sequence shown here is derived from an EMBL/GenBank/DDBJ whole genome shotgun (WGS) entry which is preliminary data.</text>
</comment>
<dbReference type="AlphaFoldDB" id="A0A0F9SNQ2"/>
<feature type="transmembrane region" description="Helical" evidence="1">
    <location>
        <begin position="20"/>
        <end position="45"/>
    </location>
</feature>